<dbReference type="KEGG" id="ptm:GSPATT00033269001"/>
<dbReference type="OrthoDB" id="2421129at2759"/>
<dbReference type="SUPFAM" id="SSF50978">
    <property type="entry name" value="WD40 repeat-like"/>
    <property type="match status" value="1"/>
</dbReference>
<evidence type="ECO:0000313" key="3">
    <source>
        <dbReference type="Proteomes" id="UP000000600"/>
    </source>
</evidence>
<dbReference type="PANTHER" id="PTHR19920">
    <property type="entry name" value="WD40 PROTEIN CIAO1"/>
    <property type="match status" value="1"/>
</dbReference>
<dbReference type="PANTHER" id="PTHR19920:SF0">
    <property type="entry name" value="CYTOSOLIC IRON-SULFUR PROTEIN ASSEMBLY PROTEIN CIAO1-RELATED"/>
    <property type="match status" value="1"/>
</dbReference>
<dbReference type="GeneID" id="5016596"/>
<dbReference type="GO" id="GO:0016226">
    <property type="term" value="P:iron-sulfur cluster assembly"/>
    <property type="evidence" value="ECO:0000318"/>
    <property type="project" value="GO_Central"/>
</dbReference>
<dbReference type="InParanoid" id="A0BXZ9"/>
<organism evidence="2 3">
    <name type="scientific">Paramecium tetraurelia</name>
    <dbReference type="NCBI Taxonomy" id="5888"/>
    <lineage>
        <taxon>Eukaryota</taxon>
        <taxon>Sar</taxon>
        <taxon>Alveolata</taxon>
        <taxon>Ciliophora</taxon>
        <taxon>Intramacronucleata</taxon>
        <taxon>Oligohymenophorea</taxon>
        <taxon>Peniculida</taxon>
        <taxon>Parameciidae</taxon>
        <taxon>Paramecium</taxon>
    </lineage>
</organism>
<dbReference type="STRING" id="5888.A0BXZ9"/>
<proteinExistence type="predicted"/>
<accession>A0BXZ9</accession>
<dbReference type="SMART" id="SM00320">
    <property type="entry name" value="WD40"/>
    <property type="match status" value="3"/>
</dbReference>
<dbReference type="Gene3D" id="2.130.10.10">
    <property type="entry name" value="YVTN repeat-like/Quinoprotein amine dehydrogenase"/>
    <property type="match status" value="1"/>
</dbReference>
<evidence type="ECO:0000313" key="2">
    <source>
        <dbReference type="EMBL" id="CAK63416.1"/>
    </source>
</evidence>
<dbReference type="PROSITE" id="PS50082">
    <property type="entry name" value="WD_REPEATS_2"/>
    <property type="match status" value="1"/>
</dbReference>
<dbReference type="RefSeq" id="XP_001430814.1">
    <property type="nucleotide sequence ID" value="XM_001430777.1"/>
</dbReference>
<protein>
    <submittedName>
        <fullName evidence="2">Uncharacterized protein</fullName>
    </submittedName>
</protein>
<dbReference type="GO" id="GO:0097361">
    <property type="term" value="C:cytosolic [4Fe-4S] assembly targeting complex"/>
    <property type="evidence" value="ECO:0000318"/>
    <property type="project" value="GO_Central"/>
</dbReference>
<sequence length="651" mass="77383">MHESVILSNSELDKLLQNLKSIWLPKKEKEVEIRVYKLINLKLEVQSLIKKITEKVNESLLHIDNMINQTKIEVQSIRGNIDRIQIKELKDLNSLKQSINVLLCQQSASLGQQLNNLQMIWKVNILENMERKLKQLSEGDSKCSFDQYFNLSFRLKNNNNWICDKHFEQIFYVNLSENVNIQNRLACKKCLSQNQEYKQLDELQQLWEQNVQQTLGKFNQHQNSLIVYWNKLIDELQRFNKIVYSSSNLKNDILQQQFQLMQKDWPSLSKVELHDIACNQNRQQNQFIFSQIEEESLIKESQLLHFINVFKQFVNQLDSTDGSNQNEISLQNSQLQSNRIELVNPNMIRQMFFLRFFFGFLCYGGWIEPYDQSLRVQGWKSVRKAIIDRSQGLCEMSVFHEKTMQFISGSNDNLIMIWTWDDKRNWYCEQRLEGHTDYIRGGLIMNIKEDLIISGSDDSTIKFWTKNNNNWSLHQTLNEHKKEVKSLSLNDSQNQLISCSFWNEILVTEFKSTQNLWVTIQRISVDMNGYSLCFISDTLFTFQPHELKVMQIYELDKNTKQFVMTNLVKIKSDDNRCDFFPQQFNKEKQVLLHKNGRTINIIKTIDSRQFIPVQYIENCDNYLYGAMTHDAQYLVTWDNEEKEIKIRKYKE</sequence>
<feature type="repeat" description="WD" evidence="1">
    <location>
        <begin position="432"/>
        <end position="464"/>
    </location>
</feature>
<dbReference type="InterPro" id="IPR001680">
    <property type="entry name" value="WD40_rpt"/>
</dbReference>
<dbReference type="AlphaFoldDB" id="A0BXZ9"/>
<dbReference type="HOGENOM" id="CLU_019203_1_0_1"/>
<dbReference type="Pfam" id="PF00400">
    <property type="entry name" value="WD40"/>
    <property type="match status" value="2"/>
</dbReference>
<reference evidence="2 3" key="1">
    <citation type="journal article" date="2006" name="Nature">
        <title>Global trends of whole-genome duplications revealed by the ciliate Paramecium tetraurelia.</title>
        <authorList>
            <consortium name="Genoscope"/>
            <person name="Aury J.-M."/>
            <person name="Jaillon O."/>
            <person name="Duret L."/>
            <person name="Noel B."/>
            <person name="Jubin C."/>
            <person name="Porcel B.M."/>
            <person name="Segurens B."/>
            <person name="Daubin V."/>
            <person name="Anthouard V."/>
            <person name="Aiach N."/>
            <person name="Arnaiz O."/>
            <person name="Billaut A."/>
            <person name="Beisson J."/>
            <person name="Blanc I."/>
            <person name="Bouhouche K."/>
            <person name="Camara F."/>
            <person name="Duharcourt S."/>
            <person name="Guigo R."/>
            <person name="Gogendeau D."/>
            <person name="Katinka M."/>
            <person name="Keller A.-M."/>
            <person name="Kissmehl R."/>
            <person name="Klotz C."/>
            <person name="Koll F."/>
            <person name="Le Moue A."/>
            <person name="Lepere C."/>
            <person name="Malinsky S."/>
            <person name="Nowacki M."/>
            <person name="Nowak J.K."/>
            <person name="Plattner H."/>
            <person name="Poulain J."/>
            <person name="Ruiz F."/>
            <person name="Serrano V."/>
            <person name="Zagulski M."/>
            <person name="Dessen P."/>
            <person name="Betermier M."/>
            <person name="Weissenbach J."/>
            <person name="Scarpelli C."/>
            <person name="Schachter V."/>
            <person name="Sperling L."/>
            <person name="Meyer E."/>
            <person name="Cohen J."/>
            <person name="Wincker P."/>
        </authorList>
    </citation>
    <scope>NUCLEOTIDE SEQUENCE [LARGE SCALE GENOMIC DNA]</scope>
    <source>
        <strain evidence="2 3">Stock d4-2</strain>
    </source>
</reference>
<dbReference type="InterPro" id="IPR015943">
    <property type="entry name" value="WD40/YVTN_repeat-like_dom_sf"/>
</dbReference>
<evidence type="ECO:0000256" key="1">
    <source>
        <dbReference type="PROSITE-ProRule" id="PRU00221"/>
    </source>
</evidence>
<keyword evidence="3" id="KW-1185">Reference proteome</keyword>
<gene>
    <name evidence="2" type="ORF">GSPATT00033269001</name>
</gene>
<dbReference type="Proteomes" id="UP000000600">
    <property type="component" value="Unassembled WGS sequence"/>
</dbReference>
<name>A0BXZ9_PARTE</name>
<dbReference type="EMBL" id="CT868026">
    <property type="protein sequence ID" value="CAK63416.1"/>
    <property type="molecule type" value="Genomic_DNA"/>
</dbReference>
<dbReference type="InterPro" id="IPR036322">
    <property type="entry name" value="WD40_repeat_dom_sf"/>
</dbReference>
<keyword evidence="1" id="KW-0853">WD repeat</keyword>